<accession>A0A8X6QIM6</accession>
<dbReference type="AlphaFoldDB" id="A0A8X6QIM6"/>
<keyword evidence="2" id="KW-1185">Reference proteome</keyword>
<dbReference type="EMBL" id="BMAW01080716">
    <property type="protein sequence ID" value="GFU20865.1"/>
    <property type="molecule type" value="Genomic_DNA"/>
</dbReference>
<proteinExistence type="predicted"/>
<organism evidence="1 2">
    <name type="scientific">Nephila pilipes</name>
    <name type="common">Giant wood spider</name>
    <name type="synonym">Nephila maculata</name>
    <dbReference type="NCBI Taxonomy" id="299642"/>
    <lineage>
        <taxon>Eukaryota</taxon>
        <taxon>Metazoa</taxon>
        <taxon>Ecdysozoa</taxon>
        <taxon>Arthropoda</taxon>
        <taxon>Chelicerata</taxon>
        <taxon>Arachnida</taxon>
        <taxon>Araneae</taxon>
        <taxon>Araneomorphae</taxon>
        <taxon>Entelegynae</taxon>
        <taxon>Araneoidea</taxon>
        <taxon>Nephilidae</taxon>
        <taxon>Nephila</taxon>
    </lineage>
</organism>
<dbReference type="OrthoDB" id="10549047at2759"/>
<sequence length="86" mass="9892">MTSYTRRCFILFAASQFLFIVSLSFAQYFEVGSFPLKLSEAKGKDLQKLKIALIYLETIDKVFGRLSRPRYGRSTTLNSEKALDVR</sequence>
<comment type="caution">
    <text evidence="1">The sequence shown here is derived from an EMBL/GenBank/DDBJ whole genome shotgun (WGS) entry which is preliminary data.</text>
</comment>
<dbReference type="Proteomes" id="UP000887013">
    <property type="component" value="Unassembled WGS sequence"/>
</dbReference>
<evidence type="ECO:0000313" key="2">
    <source>
        <dbReference type="Proteomes" id="UP000887013"/>
    </source>
</evidence>
<reference evidence="1" key="1">
    <citation type="submission" date="2020-08" db="EMBL/GenBank/DDBJ databases">
        <title>Multicomponent nature underlies the extraordinary mechanical properties of spider dragline silk.</title>
        <authorList>
            <person name="Kono N."/>
            <person name="Nakamura H."/>
            <person name="Mori M."/>
            <person name="Yoshida Y."/>
            <person name="Ohtoshi R."/>
            <person name="Malay A.D."/>
            <person name="Moran D.A.P."/>
            <person name="Tomita M."/>
            <person name="Numata K."/>
            <person name="Arakawa K."/>
        </authorList>
    </citation>
    <scope>NUCLEOTIDE SEQUENCE</scope>
</reference>
<name>A0A8X6QIM6_NEPPI</name>
<evidence type="ECO:0000313" key="1">
    <source>
        <dbReference type="EMBL" id="GFU20865.1"/>
    </source>
</evidence>
<protein>
    <submittedName>
        <fullName evidence="1">Uncharacterized protein</fullName>
    </submittedName>
</protein>
<gene>
    <name evidence="1" type="ORF">NPIL_388491</name>
</gene>